<evidence type="ECO:0008006" key="4">
    <source>
        <dbReference type="Google" id="ProtNLM"/>
    </source>
</evidence>
<accession>A0A195BHJ5</accession>
<evidence type="ECO:0000313" key="2">
    <source>
        <dbReference type="EMBL" id="KYM84293.1"/>
    </source>
</evidence>
<name>A0A195BHJ5_9HYME</name>
<reference evidence="2 3" key="1">
    <citation type="submission" date="2015-09" db="EMBL/GenBank/DDBJ databases">
        <title>Atta colombica WGS genome.</title>
        <authorList>
            <person name="Nygaard S."/>
            <person name="Hu H."/>
            <person name="Boomsma J."/>
            <person name="Zhang G."/>
        </authorList>
    </citation>
    <scope>NUCLEOTIDE SEQUENCE [LARGE SCALE GENOMIC DNA]</scope>
    <source>
        <strain evidence="2">Treedump-2</strain>
        <tissue evidence="2">Whole body</tissue>
    </source>
</reference>
<keyword evidence="3" id="KW-1185">Reference proteome</keyword>
<dbReference type="Proteomes" id="UP000078540">
    <property type="component" value="Unassembled WGS sequence"/>
</dbReference>
<feature type="signal peptide" evidence="1">
    <location>
        <begin position="1"/>
        <end position="20"/>
    </location>
</feature>
<dbReference type="AlphaFoldDB" id="A0A195BHJ5"/>
<sequence>MEVTHFVYLLVGLSTLLVHAERNAEATEAPITEDQQKVYDECRNPDYKKYVKCLMRPKRHGHHTNHGDGPETDATCLETCLKKCEHHLDLDCEKKCGYCTKRTRHRHQIITEYETECESGNCSPSNGGLRTTNITTNIGINNVINPFGDGGGNVTGLNIFANGTRWGFPPGACCPPGGPCRPGSPPCYPGSIPSLPIVPQISLVPQITYGVGFGAAGGCAYNQWLCIQQTGVQVDIPIDVQPDCSGCGNPVLRYKCDVNCYAIYNTATKTSCKSPECIGGKKQRRIKRVGKVKGLYPRAGSATGNRCSCDTGSFERVLPVNVRIGRANGASSSLSSTGGRYRCIVPSVACELPLKQSV</sequence>
<proteinExistence type="predicted"/>
<organism evidence="2 3">
    <name type="scientific">Atta colombica</name>
    <dbReference type="NCBI Taxonomy" id="520822"/>
    <lineage>
        <taxon>Eukaryota</taxon>
        <taxon>Metazoa</taxon>
        <taxon>Ecdysozoa</taxon>
        <taxon>Arthropoda</taxon>
        <taxon>Hexapoda</taxon>
        <taxon>Insecta</taxon>
        <taxon>Pterygota</taxon>
        <taxon>Neoptera</taxon>
        <taxon>Endopterygota</taxon>
        <taxon>Hymenoptera</taxon>
        <taxon>Apocrita</taxon>
        <taxon>Aculeata</taxon>
        <taxon>Formicoidea</taxon>
        <taxon>Formicidae</taxon>
        <taxon>Myrmicinae</taxon>
        <taxon>Atta</taxon>
    </lineage>
</organism>
<evidence type="ECO:0000256" key="1">
    <source>
        <dbReference type="SAM" id="SignalP"/>
    </source>
</evidence>
<feature type="chain" id="PRO_5008269484" description="ShKT domain-containing protein" evidence="1">
    <location>
        <begin position="21"/>
        <end position="358"/>
    </location>
</feature>
<gene>
    <name evidence="2" type="ORF">ALC53_05386</name>
</gene>
<evidence type="ECO:0000313" key="3">
    <source>
        <dbReference type="Proteomes" id="UP000078540"/>
    </source>
</evidence>
<protein>
    <recommendedName>
        <fullName evidence="4">ShKT domain-containing protein</fullName>
    </recommendedName>
</protein>
<keyword evidence="1" id="KW-0732">Signal</keyword>
<dbReference type="EMBL" id="KQ976465">
    <property type="protein sequence ID" value="KYM84293.1"/>
    <property type="molecule type" value="Genomic_DNA"/>
</dbReference>